<feature type="active site" description="Proton donor" evidence="8">
    <location>
        <position position="54"/>
    </location>
</feature>
<comment type="cofactor">
    <cofactor evidence="8">
        <name>Zn(2+)</name>
        <dbReference type="ChEBI" id="CHEBI:29105"/>
    </cofactor>
    <text evidence="8">Binds 1 zinc ion per subunit.</text>
</comment>
<comment type="similarity">
    <text evidence="1">Belongs to the cytidine and deoxycytidylate deaminase family. ADAT2 subfamily.</text>
</comment>
<dbReference type="AlphaFoldDB" id="A0A0M3DIR4"/>
<protein>
    <recommendedName>
        <fullName evidence="8">tRNA-specific adenosine deaminase</fullName>
        <ecNumber evidence="8">3.5.4.33</ecNumber>
    </recommendedName>
</protein>
<keyword evidence="11" id="KW-1185">Reference proteome</keyword>
<comment type="subunit">
    <text evidence="2 8">Homodimer.</text>
</comment>
<dbReference type="GeneID" id="67471055"/>
<dbReference type="GO" id="GO:0008270">
    <property type="term" value="F:zinc ion binding"/>
    <property type="evidence" value="ECO:0007669"/>
    <property type="project" value="UniProtKB-UniRule"/>
</dbReference>
<dbReference type="InterPro" id="IPR028883">
    <property type="entry name" value="tRNA_aden_deaminase"/>
</dbReference>
<sequence length="151" mass="17290">MDKSFYMSEAIKEAYKAYGKGETPIGAVIVRNGEIIARAHNLTETLNDPTAHAEILAIRKASDYLGGWRLINCDLYVTMEPCIMCSGAIVQSRIKKLIIGTKHIKNLNIEKQHEFKVDYFNTCNIDVTFDILKEECSDVLQKFFKELRKRQ</sequence>
<evidence type="ECO:0000256" key="4">
    <source>
        <dbReference type="ARBA" id="ARBA00022723"/>
    </source>
</evidence>
<evidence type="ECO:0000259" key="9">
    <source>
        <dbReference type="PROSITE" id="PS51747"/>
    </source>
</evidence>
<dbReference type="PANTHER" id="PTHR11079:SF202">
    <property type="entry name" value="TRNA-SPECIFIC ADENOSINE DEAMINASE"/>
    <property type="match status" value="1"/>
</dbReference>
<dbReference type="SUPFAM" id="SSF53927">
    <property type="entry name" value="Cytidine deaminase-like"/>
    <property type="match status" value="1"/>
</dbReference>
<evidence type="ECO:0000256" key="5">
    <source>
        <dbReference type="ARBA" id="ARBA00022801"/>
    </source>
</evidence>
<comment type="caution">
    <text evidence="10">The sequence shown here is derived from an EMBL/GenBank/DDBJ whole genome shotgun (WGS) entry which is preliminary data.</text>
</comment>
<dbReference type="PATRIC" id="fig|1629550.3.peg.3324"/>
<evidence type="ECO:0000313" key="11">
    <source>
        <dbReference type="Proteomes" id="UP000034407"/>
    </source>
</evidence>
<keyword evidence="3 8" id="KW-0819">tRNA processing</keyword>
<dbReference type="PROSITE" id="PS00903">
    <property type="entry name" value="CYT_DCMP_DEAMINASES_1"/>
    <property type="match status" value="1"/>
</dbReference>
<comment type="catalytic activity">
    <reaction evidence="7 8">
        <text>adenosine(34) in tRNA + H2O + H(+) = inosine(34) in tRNA + NH4(+)</text>
        <dbReference type="Rhea" id="RHEA:43168"/>
        <dbReference type="Rhea" id="RHEA-COMP:10373"/>
        <dbReference type="Rhea" id="RHEA-COMP:10374"/>
        <dbReference type="ChEBI" id="CHEBI:15377"/>
        <dbReference type="ChEBI" id="CHEBI:15378"/>
        <dbReference type="ChEBI" id="CHEBI:28938"/>
        <dbReference type="ChEBI" id="CHEBI:74411"/>
        <dbReference type="ChEBI" id="CHEBI:82852"/>
        <dbReference type="EC" id="3.5.4.33"/>
    </reaction>
</comment>
<evidence type="ECO:0000256" key="1">
    <source>
        <dbReference type="ARBA" id="ARBA00010669"/>
    </source>
</evidence>
<comment type="function">
    <text evidence="8">Catalyzes the deamination of adenosine to inosine at the wobble position 34 of tRNA(Arg2).</text>
</comment>
<dbReference type="EC" id="3.5.4.33" evidence="8"/>
<dbReference type="GO" id="GO:0052717">
    <property type="term" value="F:tRNA-specific adenosine-34 deaminase activity"/>
    <property type="evidence" value="ECO:0007669"/>
    <property type="project" value="UniProtKB-UniRule"/>
</dbReference>
<dbReference type="InterPro" id="IPR002125">
    <property type="entry name" value="CMP_dCMP_dom"/>
</dbReference>
<organism evidence="10 11">
    <name type="scientific">Paraclostridium benzoelyticum</name>
    <dbReference type="NCBI Taxonomy" id="1629550"/>
    <lineage>
        <taxon>Bacteria</taxon>
        <taxon>Bacillati</taxon>
        <taxon>Bacillota</taxon>
        <taxon>Clostridia</taxon>
        <taxon>Peptostreptococcales</taxon>
        <taxon>Peptostreptococcaceae</taxon>
        <taxon>Paraclostridium</taxon>
    </lineage>
</organism>
<keyword evidence="5 8" id="KW-0378">Hydrolase</keyword>
<gene>
    <name evidence="8" type="primary">tadA</name>
    <name evidence="10" type="ORF">VN21_03115</name>
</gene>
<keyword evidence="6 8" id="KW-0862">Zinc</keyword>
<evidence type="ECO:0000256" key="3">
    <source>
        <dbReference type="ARBA" id="ARBA00022694"/>
    </source>
</evidence>
<dbReference type="PROSITE" id="PS51747">
    <property type="entry name" value="CYT_DCMP_DEAMINASES_2"/>
    <property type="match status" value="1"/>
</dbReference>
<dbReference type="CDD" id="cd01285">
    <property type="entry name" value="nucleoside_deaminase"/>
    <property type="match status" value="1"/>
</dbReference>
<dbReference type="Proteomes" id="UP000034407">
    <property type="component" value="Unassembled WGS sequence"/>
</dbReference>
<evidence type="ECO:0000313" key="10">
    <source>
        <dbReference type="EMBL" id="KKY02455.1"/>
    </source>
</evidence>
<dbReference type="InterPro" id="IPR016193">
    <property type="entry name" value="Cytidine_deaminase-like"/>
</dbReference>
<dbReference type="Pfam" id="PF00383">
    <property type="entry name" value="dCMP_cyt_deam_1"/>
    <property type="match status" value="1"/>
</dbReference>
<dbReference type="GO" id="GO:0002100">
    <property type="term" value="P:tRNA wobble adenosine to inosine editing"/>
    <property type="evidence" value="ECO:0007669"/>
    <property type="project" value="UniProtKB-UniRule"/>
</dbReference>
<feature type="domain" description="CMP/dCMP-type deaminase" evidence="9">
    <location>
        <begin position="1"/>
        <end position="110"/>
    </location>
</feature>
<evidence type="ECO:0000256" key="7">
    <source>
        <dbReference type="ARBA" id="ARBA00048045"/>
    </source>
</evidence>
<name>A0A0M3DIR4_9FIRM</name>
<keyword evidence="4 8" id="KW-0479">Metal-binding</keyword>
<dbReference type="PANTHER" id="PTHR11079">
    <property type="entry name" value="CYTOSINE DEAMINASE FAMILY MEMBER"/>
    <property type="match status" value="1"/>
</dbReference>
<dbReference type="Gene3D" id="3.40.140.10">
    <property type="entry name" value="Cytidine Deaminase, domain 2"/>
    <property type="match status" value="1"/>
</dbReference>
<dbReference type="OrthoDB" id="9802676at2"/>
<evidence type="ECO:0000256" key="6">
    <source>
        <dbReference type="ARBA" id="ARBA00022833"/>
    </source>
</evidence>
<feature type="binding site" evidence="8">
    <location>
        <position position="52"/>
    </location>
    <ligand>
        <name>Zn(2+)</name>
        <dbReference type="ChEBI" id="CHEBI:29105"/>
        <note>catalytic</note>
    </ligand>
</feature>
<dbReference type="InterPro" id="IPR016192">
    <property type="entry name" value="APOBEC/CMP_deaminase_Zn-bd"/>
</dbReference>
<accession>A0A0M3DIR4</accession>
<evidence type="ECO:0000256" key="2">
    <source>
        <dbReference type="ARBA" id="ARBA00011738"/>
    </source>
</evidence>
<dbReference type="EMBL" id="LBBT01000061">
    <property type="protein sequence ID" value="KKY02455.1"/>
    <property type="molecule type" value="Genomic_DNA"/>
</dbReference>
<proteinExistence type="inferred from homology"/>
<evidence type="ECO:0000256" key="8">
    <source>
        <dbReference type="HAMAP-Rule" id="MF_00972"/>
    </source>
</evidence>
<dbReference type="HAMAP" id="MF_00972">
    <property type="entry name" value="tRNA_aden_deaminase"/>
    <property type="match status" value="1"/>
</dbReference>
<feature type="binding site" evidence="8">
    <location>
        <position position="85"/>
    </location>
    <ligand>
        <name>Zn(2+)</name>
        <dbReference type="ChEBI" id="CHEBI:29105"/>
        <note>catalytic</note>
    </ligand>
</feature>
<reference evidence="10 11" key="1">
    <citation type="submission" date="2015-04" db="EMBL/GenBank/DDBJ databases">
        <title>Microcin producing Clostridium sp. JC272T.</title>
        <authorList>
            <person name="Jyothsna T."/>
            <person name="Sasikala C."/>
            <person name="Ramana C."/>
        </authorList>
    </citation>
    <scope>NUCLEOTIDE SEQUENCE [LARGE SCALE GENOMIC DNA]</scope>
    <source>
        <strain evidence="10 11">JC272</strain>
    </source>
</reference>
<dbReference type="RefSeq" id="WP_021428132.1">
    <property type="nucleotide sequence ID" value="NZ_JBCLWQ010000002.1"/>
</dbReference>
<feature type="binding site" evidence="8">
    <location>
        <position position="82"/>
    </location>
    <ligand>
        <name>Zn(2+)</name>
        <dbReference type="ChEBI" id="CHEBI:29105"/>
        <note>catalytic</note>
    </ligand>
</feature>